<keyword evidence="2" id="KW-1185">Reference proteome</keyword>
<dbReference type="RefSeq" id="WP_259543730.1">
    <property type="nucleotide sequence ID" value="NZ_JANLCJ010000631.1"/>
</dbReference>
<accession>A0ABT2HBP2</accession>
<sequence length="77" mass="8803">MSSKTWSSIDGIILCCLANIVKIDAFRHFKGKDRQELFEQFGKQLEFWGILDKVEVHKSNMTYTFPIGSVIEIGGLH</sequence>
<name>A0ABT2HBP2_9MICO</name>
<proteinExistence type="predicted"/>
<feature type="non-terminal residue" evidence="1">
    <location>
        <position position="77"/>
    </location>
</feature>
<reference evidence="1" key="1">
    <citation type="submission" date="2022-08" db="EMBL/GenBank/DDBJ databases">
        <authorList>
            <person name="Deng Y."/>
            <person name="Han X.-F."/>
            <person name="Zhang Y.-Q."/>
        </authorList>
    </citation>
    <scope>NUCLEOTIDE SEQUENCE</scope>
    <source>
        <strain evidence="1">CPCC 203386</strain>
    </source>
</reference>
<comment type="caution">
    <text evidence="1">The sequence shown here is derived from an EMBL/GenBank/DDBJ whole genome shotgun (WGS) entry which is preliminary data.</text>
</comment>
<evidence type="ECO:0000313" key="1">
    <source>
        <dbReference type="EMBL" id="MCS5737358.1"/>
    </source>
</evidence>
<protein>
    <submittedName>
        <fullName evidence="1">Uncharacterized protein</fullName>
    </submittedName>
</protein>
<organism evidence="1 2">
    <name type="scientific">Herbiconiux daphne</name>
    <dbReference type="NCBI Taxonomy" id="2970914"/>
    <lineage>
        <taxon>Bacteria</taxon>
        <taxon>Bacillati</taxon>
        <taxon>Actinomycetota</taxon>
        <taxon>Actinomycetes</taxon>
        <taxon>Micrococcales</taxon>
        <taxon>Microbacteriaceae</taxon>
        <taxon>Herbiconiux</taxon>
    </lineage>
</organism>
<evidence type="ECO:0000313" key="2">
    <source>
        <dbReference type="Proteomes" id="UP001165586"/>
    </source>
</evidence>
<dbReference type="EMBL" id="JANLCJ010000631">
    <property type="protein sequence ID" value="MCS5737358.1"/>
    <property type="molecule type" value="Genomic_DNA"/>
</dbReference>
<gene>
    <name evidence="1" type="ORF">N1032_26865</name>
</gene>
<dbReference type="Proteomes" id="UP001165586">
    <property type="component" value="Unassembled WGS sequence"/>
</dbReference>
<dbReference type="Gene3D" id="3.40.50.300">
    <property type="entry name" value="P-loop containing nucleotide triphosphate hydrolases"/>
    <property type="match status" value="1"/>
</dbReference>
<dbReference type="InterPro" id="IPR027417">
    <property type="entry name" value="P-loop_NTPase"/>
</dbReference>